<protein>
    <recommendedName>
        <fullName evidence="5">Transposase (Putative), gypsy type</fullName>
    </recommendedName>
</protein>
<name>A0ABQ4Y1Q6_9ASTR</name>
<evidence type="ECO:0008006" key="5">
    <source>
        <dbReference type="Google" id="ProtNLM"/>
    </source>
</evidence>
<comment type="caution">
    <text evidence="3">The sequence shown here is derived from an EMBL/GenBank/DDBJ whole genome shotgun (WGS) entry which is preliminary data.</text>
</comment>
<sequence length="834" mass="91695">MELDGCYCFEGLVAEVSHRLPLVLRKRPMEALCPSCCLRTITSWSGLSFSPLCFAIALLGLGPYNLLSPGPKACIARLRFCYIPVLPSSSVVACASAMFPCISRHYHIHISQLSVIGAAKVSHFEILCHVHGFEPTVGLFHSLKSWNDHFFWVDAFACPASFPWNTSKIMSKDPFPRSSEFNAEHYATLVAYSAPFHKYPEPFLYLVGISRNYTLDEDTYLQFLHENRKEMDLLSFIQTADPTKVRKVRVGERQRAKDEPRSLDTTVGRVVPLLPIALAHAKSELDASVDKLFDEGGNGNQAKQGDSASGGHGVGIQLVSEAVETVVEDAAPVQLRCQRKRNKIVSDAGGPSHPPKKLREDHGTLSGASIGGKSRSTVQRLLAGVVQNAKVRGEPIPTLPFVMSSVSATPESEVDSFARPSVPLMTVATTVTSIVAPATTVKEKFVESSVFGVDSSGGGADHTAGGFSHLTCSDFIVGDDGHTCLEIVDEFTPPKFFTSIRVRMLAEYNIRERRRLSSTVEEKNSLLKAKDEELKSLKAQLLMKEAKAAEAIRLHAEASKFEVFERSLRDEVKVLKEQNAALEQEKTDLSVKVSNLATLVKVHELEASSAGLQEKVTAYEGFIDQLEKFQDEKIKKVNEKFDKLCADFVEMALHIKEKFYPRLLTTISERRWLLIHGMELTIAKCLNFTEYLSTLGAAIGKAVEKGMQEGLSARITHGAEELRANKDVSIDTIMNLLHLEDTLAERLGLTESQPHVNQLMVPIHHSSDQRVIGAYALSLSLDVSSSWGRYFRGAPGTADTTMALSIVVASTSIVRPISIDDYEVTGADDQATSK</sequence>
<keyword evidence="1" id="KW-0175">Coiled coil</keyword>
<dbReference type="EMBL" id="BQNB010010009">
    <property type="protein sequence ID" value="GJS71471.1"/>
    <property type="molecule type" value="Genomic_DNA"/>
</dbReference>
<evidence type="ECO:0000313" key="3">
    <source>
        <dbReference type="EMBL" id="GJS71471.1"/>
    </source>
</evidence>
<dbReference type="PANTHER" id="PTHR31099">
    <property type="entry name" value="OS06G0165300 PROTEIN"/>
    <property type="match status" value="1"/>
</dbReference>
<feature type="region of interest" description="Disordered" evidence="2">
    <location>
        <begin position="344"/>
        <end position="371"/>
    </location>
</feature>
<evidence type="ECO:0000256" key="1">
    <source>
        <dbReference type="SAM" id="Coils"/>
    </source>
</evidence>
<dbReference type="Proteomes" id="UP001151760">
    <property type="component" value="Unassembled WGS sequence"/>
</dbReference>
<dbReference type="PANTHER" id="PTHR31099:SF49">
    <property type="entry name" value="MYOSIN HEAVY CHAIN-LIKE PROTEIN"/>
    <property type="match status" value="1"/>
</dbReference>
<keyword evidence="4" id="KW-1185">Reference proteome</keyword>
<evidence type="ECO:0000256" key="2">
    <source>
        <dbReference type="SAM" id="MobiDB-lite"/>
    </source>
</evidence>
<organism evidence="3 4">
    <name type="scientific">Tanacetum coccineum</name>
    <dbReference type="NCBI Taxonomy" id="301880"/>
    <lineage>
        <taxon>Eukaryota</taxon>
        <taxon>Viridiplantae</taxon>
        <taxon>Streptophyta</taxon>
        <taxon>Embryophyta</taxon>
        <taxon>Tracheophyta</taxon>
        <taxon>Spermatophyta</taxon>
        <taxon>Magnoliopsida</taxon>
        <taxon>eudicotyledons</taxon>
        <taxon>Gunneridae</taxon>
        <taxon>Pentapetalae</taxon>
        <taxon>asterids</taxon>
        <taxon>campanulids</taxon>
        <taxon>Asterales</taxon>
        <taxon>Asteraceae</taxon>
        <taxon>Asteroideae</taxon>
        <taxon>Anthemideae</taxon>
        <taxon>Anthemidinae</taxon>
        <taxon>Tanacetum</taxon>
    </lineage>
</organism>
<evidence type="ECO:0000313" key="4">
    <source>
        <dbReference type="Proteomes" id="UP001151760"/>
    </source>
</evidence>
<proteinExistence type="predicted"/>
<reference evidence="3" key="1">
    <citation type="journal article" date="2022" name="Int. J. Mol. Sci.">
        <title>Draft Genome of Tanacetum Coccineum: Genomic Comparison of Closely Related Tanacetum-Family Plants.</title>
        <authorList>
            <person name="Yamashiro T."/>
            <person name="Shiraishi A."/>
            <person name="Nakayama K."/>
            <person name="Satake H."/>
        </authorList>
    </citation>
    <scope>NUCLEOTIDE SEQUENCE</scope>
</reference>
<feature type="coiled-coil region" evidence="1">
    <location>
        <begin position="520"/>
        <end position="592"/>
    </location>
</feature>
<reference evidence="3" key="2">
    <citation type="submission" date="2022-01" db="EMBL/GenBank/DDBJ databases">
        <authorList>
            <person name="Yamashiro T."/>
            <person name="Shiraishi A."/>
            <person name="Satake H."/>
            <person name="Nakayama K."/>
        </authorList>
    </citation>
    <scope>NUCLEOTIDE SEQUENCE</scope>
</reference>
<accession>A0ABQ4Y1Q6</accession>
<gene>
    <name evidence="3" type="ORF">Tco_0704312</name>
</gene>